<evidence type="ECO:0000313" key="1">
    <source>
        <dbReference type="EMBL" id="WMV24124.1"/>
    </source>
</evidence>
<gene>
    <name evidence="1" type="ORF">MTR67_017509</name>
</gene>
<keyword evidence="2" id="KW-1185">Reference proteome</keyword>
<dbReference type="SUPFAM" id="SSF53098">
    <property type="entry name" value="Ribonuclease H-like"/>
    <property type="match status" value="1"/>
</dbReference>
<dbReference type="InterPro" id="IPR036397">
    <property type="entry name" value="RNaseH_sf"/>
</dbReference>
<dbReference type="GO" id="GO:0003676">
    <property type="term" value="F:nucleic acid binding"/>
    <property type="evidence" value="ECO:0007669"/>
    <property type="project" value="InterPro"/>
</dbReference>
<evidence type="ECO:0000313" key="2">
    <source>
        <dbReference type="Proteomes" id="UP001234989"/>
    </source>
</evidence>
<protein>
    <recommendedName>
        <fullName evidence="3">Integrase catalytic domain-containing protein</fullName>
    </recommendedName>
</protein>
<reference evidence="1" key="1">
    <citation type="submission" date="2023-08" db="EMBL/GenBank/DDBJ databases">
        <title>A de novo genome assembly of Solanum verrucosum Schlechtendal, a Mexican diploid species geographically isolated from the other diploid A-genome species in potato relatives.</title>
        <authorList>
            <person name="Hosaka K."/>
        </authorList>
    </citation>
    <scope>NUCLEOTIDE SEQUENCE</scope>
    <source>
        <tissue evidence="1">Young leaves</tissue>
    </source>
</reference>
<dbReference type="InterPro" id="IPR012337">
    <property type="entry name" value="RNaseH-like_sf"/>
</dbReference>
<accession>A0AAF0QQF1</accession>
<organism evidence="1 2">
    <name type="scientific">Solanum verrucosum</name>
    <dbReference type="NCBI Taxonomy" id="315347"/>
    <lineage>
        <taxon>Eukaryota</taxon>
        <taxon>Viridiplantae</taxon>
        <taxon>Streptophyta</taxon>
        <taxon>Embryophyta</taxon>
        <taxon>Tracheophyta</taxon>
        <taxon>Spermatophyta</taxon>
        <taxon>Magnoliopsida</taxon>
        <taxon>eudicotyledons</taxon>
        <taxon>Gunneridae</taxon>
        <taxon>Pentapetalae</taxon>
        <taxon>asterids</taxon>
        <taxon>lamiids</taxon>
        <taxon>Solanales</taxon>
        <taxon>Solanaceae</taxon>
        <taxon>Solanoideae</taxon>
        <taxon>Solaneae</taxon>
        <taxon>Solanum</taxon>
    </lineage>
</organism>
<dbReference type="AlphaFoldDB" id="A0AAF0QQF1"/>
<evidence type="ECO:0008006" key="3">
    <source>
        <dbReference type="Google" id="ProtNLM"/>
    </source>
</evidence>
<dbReference type="Gene3D" id="3.30.420.10">
    <property type="entry name" value="Ribonuclease H-like superfamily/Ribonuclease H"/>
    <property type="match status" value="1"/>
</dbReference>
<dbReference type="EMBL" id="CP133615">
    <property type="protein sequence ID" value="WMV24124.1"/>
    <property type="molecule type" value="Genomic_DNA"/>
</dbReference>
<proteinExistence type="predicted"/>
<name>A0AAF0QQF1_SOLVR</name>
<dbReference type="Proteomes" id="UP001234989">
    <property type="component" value="Chromosome 4"/>
</dbReference>
<sequence>MTKSAHFLPVKTTFSAEDYVKLYIQDVKGLGQKVNLSTAFHPQTDGQAECTIQTLGDMLRACVIDFKGNWIITYLTSSLLTTVTTLTSKWLPMRPFMGEDVDLPLDFLRLVKVGLWDQTWFIKLWRK</sequence>